<protein>
    <recommendedName>
        <fullName evidence="5">MYND-type domain-containing protein</fullName>
    </recommendedName>
</protein>
<evidence type="ECO:0000256" key="1">
    <source>
        <dbReference type="ARBA" id="ARBA00022723"/>
    </source>
</evidence>
<proteinExistence type="predicted"/>
<dbReference type="OrthoDB" id="245563at2759"/>
<feature type="domain" description="MYND-type" evidence="5">
    <location>
        <begin position="215"/>
        <end position="260"/>
    </location>
</feature>
<evidence type="ECO:0000313" key="6">
    <source>
        <dbReference type="EMBL" id="GAQ82489.1"/>
    </source>
</evidence>
<name>A0A0U9HK96_KLENI</name>
<evidence type="ECO:0000256" key="3">
    <source>
        <dbReference type="ARBA" id="ARBA00022833"/>
    </source>
</evidence>
<dbReference type="GO" id="GO:0008270">
    <property type="term" value="F:zinc ion binding"/>
    <property type="evidence" value="ECO:0007669"/>
    <property type="project" value="UniProtKB-KW"/>
</dbReference>
<organism evidence="6 7">
    <name type="scientific">Klebsormidium nitens</name>
    <name type="common">Green alga</name>
    <name type="synonym">Ulothrix nitens</name>
    <dbReference type="NCBI Taxonomy" id="105231"/>
    <lineage>
        <taxon>Eukaryota</taxon>
        <taxon>Viridiplantae</taxon>
        <taxon>Streptophyta</taxon>
        <taxon>Klebsormidiophyceae</taxon>
        <taxon>Klebsormidiales</taxon>
        <taxon>Klebsormidiaceae</taxon>
        <taxon>Klebsormidium</taxon>
    </lineage>
</organism>
<accession>A0A0U9HK96</accession>
<dbReference type="PROSITE" id="PS01360">
    <property type="entry name" value="ZF_MYND_1"/>
    <property type="match status" value="1"/>
</dbReference>
<dbReference type="Proteomes" id="UP000054558">
    <property type="component" value="Unassembled WGS sequence"/>
</dbReference>
<dbReference type="EMBL" id="DF237062">
    <property type="protein sequence ID" value="GAQ82489.1"/>
    <property type="molecule type" value="Genomic_DNA"/>
</dbReference>
<evidence type="ECO:0000313" key="7">
    <source>
        <dbReference type="Proteomes" id="UP000054558"/>
    </source>
</evidence>
<keyword evidence="3" id="KW-0862">Zinc</keyword>
<keyword evidence="7" id="KW-1185">Reference proteome</keyword>
<evidence type="ECO:0000256" key="2">
    <source>
        <dbReference type="ARBA" id="ARBA00022771"/>
    </source>
</evidence>
<keyword evidence="2 4" id="KW-0863">Zinc-finger</keyword>
<dbReference type="Pfam" id="PF01753">
    <property type="entry name" value="zf-MYND"/>
    <property type="match status" value="1"/>
</dbReference>
<evidence type="ECO:0000259" key="5">
    <source>
        <dbReference type="PROSITE" id="PS50865"/>
    </source>
</evidence>
<keyword evidence="1" id="KW-0479">Metal-binding</keyword>
<reference evidence="6 7" key="1">
    <citation type="journal article" date="2014" name="Nat. Commun.">
        <title>Klebsormidium flaccidum genome reveals primary factors for plant terrestrial adaptation.</title>
        <authorList>
            <person name="Hori K."/>
            <person name="Maruyama F."/>
            <person name="Fujisawa T."/>
            <person name="Togashi T."/>
            <person name="Yamamoto N."/>
            <person name="Seo M."/>
            <person name="Sato S."/>
            <person name="Yamada T."/>
            <person name="Mori H."/>
            <person name="Tajima N."/>
            <person name="Moriyama T."/>
            <person name="Ikeuchi M."/>
            <person name="Watanabe M."/>
            <person name="Wada H."/>
            <person name="Kobayashi K."/>
            <person name="Saito M."/>
            <person name="Masuda T."/>
            <person name="Sasaki-Sekimoto Y."/>
            <person name="Mashiguchi K."/>
            <person name="Awai K."/>
            <person name="Shimojima M."/>
            <person name="Masuda S."/>
            <person name="Iwai M."/>
            <person name="Nobusawa T."/>
            <person name="Narise T."/>
            <person name="Kondo S."/>
            <person name="Saito H."/>
            <person name="Sato R."/>
            <person name="Murakawa M."/>
            <person name="Ihara Y."/>
            <person name="Oshima-Yamada Y."/>
            <person name="Ohtaka K."/>
            <person name="Satoh M."/>
            <person name="Sonobe K."/>
            <person name="Ishii M."/>
            <person name="Ohtani R."/>
            <person name="Kanamori-Sato M."/>
            <person name="Honoki R."/>
            <person name="Miyazaki D."/>
            <person name="Mochizuki H."/>
            <person name="Umetsu J."/>
            <person name="Higashi K."/>
            <person name="Shibata D."/>
            <person name="Kamiya Y."/>
            <person name="Sato N."/>
            <person name="Nakamura Y."/>
            <person name="Tabata S."/>
            <person name="Ida S."/>
            <person name="Kurokawa K."/>
            <person name="Ohta H."/>
        </authorList>
    </citation>
    <scope>NUCLEOTIDE SEQUENCE [LARGE SCALE GENOMIC DNA]</scope>
    <source>
        <strain evidence="6 7">NIES-2285</strain>
    </source>
</reference>
<sequence length="270" mass="30586">MGKVRVLPESDTPRKLSEFVVVDSLECLVNFARSSKRFRGALRDTLDEGSVFEQFKDLLKAEFLDSLSASNARKIRLRLSSLAVCLAFSSDIQSWAIDMGLLKLVAAIYDASPPQEASNQSQRRMVPAFRCNIVLLRLLVSDSTAEKLCAHKALSKFRPHRRKIDDADPECNLWDFFEKRLRGVTFKADRPQFSDEDWRSVEEDCGGLVLARVVCSWKGCAAGREPAVGEGFRKCGRCHVARYCSKEHQKLHWTTHKVHCKDHRANEGTL</sequence>
<gene>
    <name evidence="6" type="ORF">KFL_001130080</name>
</gene>
<dbReference type="InterPro" id="IPR002893">
    <property type="entry name" value="Znf_MYND"/>
</dbReference>
<dbReference type="Gene3D" id="6.10.140.2220">
    <property type="match status" value="1"/>
</dbReference>
<evidence type="ECO:0000256" key="4">
    <source>
        <dbReference type="PROSITE-ProRule" id="PRU00134"/>
    </source>
</evidence>
<dbReference type="PROSITE" id="PS50865">
    <property type="entry name" value="ZF_MYND_2"/>
    <property type="match status" value="1"/>
</dbReference>
<dbReference type="AlphaFoldDB" id="A0A0U9HK96"/>
<dbReference type="SUPFAM" id="SSF144232">
    <property type="entry name" value="HIT/MYND zinc finger-like"/>
    <property type="match status" value="1"/>
</dbReference>